<name>A0A166YBA3_9GAMM</name>
<evidence type="ECO:0000313" key="2">
    <source>
        <dbReference type="Proteomes" id="UP000076643"/>
    </source>
</evidence>
<dbReference type="AlphaFoldDB" id="A0A166YBA3"/>
<gene>
    <name evidence="1" type="ORF">N475_10455</name>
</gene>
<proteinExistence type="predicted"/>
<comment type="caution">
    <text evidence="1">The sequence shown here is derived from an EMBL/GenBank/DDBJ whole genome shotgun (WGS) entry which is preliminary data.</text>
</comment>
<protein>
    <submittedName>
        <fullName evidence="1">Uncharacterized protein</fullName>
    </submittedName>
</protein>
<evidence type="ECO:0000313" key="1">
    <source>
        <dbReference type="EMBL" id="KZN42087.1"/>
    </source>
</evidence>
<dbReference type="EMBL" id="AUYB01000085">
    <property type="protein sequence ID" value="KZN42087.1"/>
    <property type="molecule type" value="Genomic_DNA"/>
</dbReference>
<organism evidence="1 2">
    <name type="scientific">Pseudoalteromonas luteoviolacea DSM 6061</name>
    <dbReference type="NCBI Taxonomy" id="1365250"/>
    <lineage>
        <taxon>Bacteria</taxon>
        <taxon>Pseudomonadati</taxon>
        <taxon>Pseudomonadota</taxon>
        <taxon>Gammaproteobacteria</taxon>
        <taxon>Alteromonadales</taxon>
        <taxon>Pseudoalteromonadaceae</taxon>
        <taxon>Pseudoalteromonas</taxon>
    </lineage>
</organism>
<accession>A0A166YBA3</accession>
<dbReference type="Proteomes" id="UP000076643">
    <property type="component" value="Unassembled WGS sequence"/>
</dbReference>
<keyword evidence="2" id="KW-1185">Reference proteome</keyword>
<reference evidence="1 2" key="1">
    <citation type="submission" date="2013-07" db="EMBL/GenBank/DDBJ databases">
        <title>Comparative Genomic and Metabolomic Analysis of Twelve Strains of Pseudoalteromonas luteoviolacea.</title>
        <authorList>
            <person name="Vynne N.G."/>
            <person name="Mansson M."/>
            <person name="Gram L."/>
        </authorList>
    </citation>
    <scope>NUCLEOTIDE SEQUENCE [LARGE SCALE GENOMIC DNA]</scope>
    <source>
        <strain evidence="1 2">DSM 6061</strain>
    </source>
</reference>
<sequence>MNDIAAIFCISLTDHKNKKASKNCWLKSTLNS</sequence>